<evidence type="ECO:0000256" key="2">
    <source>
        <dbReference type="ARBA" id="ARBA00022741"/>
    </source>
</evidence>
<name>A0A8H4RTI4_9HELO</name>
<dbReference type="Pfam" id="PF13535">
    <property type="entry name" value="ATP-grasp_4"/>
    <property type="match status" value="1"/>
</dbReference>
<dbReference type="GO" id="GO:0016874">
    <property type="term" value="F:ligase activity"/>
    <property type="evidence" value="ECO:0007669"/>
    <property type="project" value="UniProtKB-KW"/>
</dbReference>
<feature type="domain" description="ATP-grasp" evidence="5">
    <location>
        <begin position="321"/>
        <end position="553"/>
    </location>
</feature>
<evidence type="ECO:0000256" key="4">
    <source>
        <dbReference type="PROSITE-ProRule" id="PRU00409"/>
    </source>
</evidence>
<dbReference type="GO" id="GO:0005524">
    <property type="term" value="F:ATP binding"/>
    <property type="evidence" value="ECO:0007669"/>
    <property type="project" value="UniProtKB-UniRule"/>
</dbReference>
<dbReference type="SUPFAM" id="SSF56059">
    <property type="entry name" value="Glutathione synthetase ATP-binding domain-like"/>
    <property type="match status" value="1"/>
</dbReference>
<dbReference type="PANTHER" id="PTHR43585">
    <property type="entry name" value="FUMIPYRROLE BIOSYNTHESIS PROTEIN C"/>
    <property type="match status" value="1"/>
</dbReference>
<reference evidence="6 7" key="1">
    <citation type="submission" date="2020-03" db="EMBL/GenBank/DDBJ databases">
        <title>Draft Genome Sequence of Cudoniella acicularis.</title>
        <authorList>
            <person name="Buettner E."/>
            <person name="Kellner H."/>
        </authorList>
    </citation>
    <scope>NUCLEOTIDE SEQUENCE [LARGE SCALE GENOMIC DNA]</scope>
    <source>
        <strain evidence="6 7">DSM 108380</strain>
    </source>
</reference>
<dbReference type="OrthoDB" id="434648at2759"/>
<dbReference type="InterPro" id="IPR052032">
    <property type="entry name" value="ATP-dep_AA_Ligase"/>
</dbReference>
<keyword evidence="7" id="KW-1185">Reference proteome</keyword>
<dbReference type="GO" id="GO:0046872">
    <property type="term" value="F:metal ion binding"/>
    <property type="evidence" value="ECO:0007669"/>
    <property type="project" value="InterPro"/>
</dbReference>
<evidence type="ECO:0000313" key="7">
    <source>
        <dbReference type="Proteomes" id="UP000566819"/>
    </source>
</evidence>
<dbReference type="InterPro" id="IPR013815">
    <property type="entry name" value="ATP_grasp_subdomain_1"/>
</dbReference>
<dbReference type="Gene3D" id="3.30.1490.20">
    <property type="entry name" value="ATP-grasp fold, A domain"/>
    <property type="match status" value="1"/>
</dbReference>
<protein>
    <recommendedName>
        <fullName evidence="5">ATP-grasp domain-containing protein</fullName>
    </recommendedName>
</protein>
<dbReference type="Proteomes" id="UP000566819">
    <property type="component" value="Unassembled WGS sequence"/>
</dbReference>
<dbReference type="PROSITE" id="PS50975">
    <property type="entry name" value="ATP_GRASP"/>
    <property type="match status" value="1"/>
</dbReference>
<evidence type="ECO:0000259" key="5">
    <source>
        <dbReference type="PROSITE" id="PS50975"/>
    </source>
</evidence>
<dbReference type="PANTHER" id="PTHR43585:SF2">
    <property type="entry name" value="ATP-GRASP ENZYME FSQD"/>
    <property type="match status" value="1"/>
</dbReference>
<dbReference type="Gene3D" id="3.30.470.20">
    <property type="entry name" value="ATP-grasp fold, B domain"/>
    <property type="match status" value="1"/>
</dbReference>
<comment type="caution">
    <text evidence="6">The sequence shown here is derived from an EMBL/GenBank/DDBJ whole genome shotgun (WGS) entry which is preliminary data.</text>
</comment>
<dbReference type="EMBL" id="JAAMPI010000165">
    <property type="protein sequence ID" value="KAF4634704.1"/>
    <property type="molecule type" value="Genomic_DNA"/>
</dbReference>
<sequence>MECEIIVRFDTVTESFPCILRQNGSYKNKHWFALDLEISAAKSEIQSLDSIVINTGKTSIYVKSVAGGTREIITSNVASQAALDFIFKCVTHPISPTNSRRCIARIVVPLESGYPVRADILLLRLADCASVEQITDFAQPEQKLIGFRSTSDPFIALTQAVTSSLGGMILSNATQAHGENSLRLLDDELDRRLSFPWLTVHPRSRKTLALVEGGRSTPDRPGITTSIYLTAQALNIEIVVLDNPGHWIEGPEHANWRKAFVPINMEPTPDFPHRIAKAIRDYGGQVDGLITFCDMYMVAIAKAAQELSLGTAPPSAFEIATDKYRTSVFEGHQAFRASSVAEAQSISKRESFDYPMIVKPCNGWSSEGVTKVQNSVELLDAVRAIDSERHGNDFVIEKYCDGPEVDANFILLDGEVLFFEVSDEVPKGAELDGNTLKNVPGNFKELANVSPSGLPQAELAVLQDSLHQTLLRLGIRSGFYHLEARVQDSTMGYEISDTHSSFFDLVVRNKPSNSTPSAWLIEINPRPPGISTSNATKTTYGIDYWGIAMLSALGEEESIRSLSIPFETASGSQYWCVSLYIPTEVGGVFDSGDVCADLTQRFPNLSEHISNSGCFLRKGDEVPSLESGLNPLVAYFTIFSRTSRHHALELAQTIRENVRFSIV</sequence>
<dbReference type="AlphaFoldDB" id="A0A8H4RTI4"/>
<gene>
    <name evidence="6" type="ORF">G7Y89_g3399</name>
</gene>
<proteinExistence type="predicted"/>
<keyword evidence="1" id="KW-0436">Ligase</keyword>
<accession>A0A8H4RTI4</accession>
<dbReference type="InterPro" id="IPR011761">
    <property type="entry name" value="ATP-grasp"/>
</dbReference>
<organism evidence="6 7">
    <name type="scientific">Cudoniella acicularis</name>
    <dbReference type="NCBI Taxonomy" id="354080"/>
    <lineage>
        <taxon>Eukaryota</taxon>
        <taxon>Fungi</taxon>
        <taxon>Dikarya</taxon>
        <taxon>Ascomycota</taxon>
        <taxon>Pezizomycotina</taxon>
        <taxon>Leotiomycetes</taxon>
        <taxon>Helotiales</taxon>
        <taxon>Tricladiaceae</taxon>
        <taxon>Cudoniella</taxon>
    </lineage>
</organism>
<dbReference type="Pfam" id="PF18130">
    <property type="entry name" value="ATPgrasp_N"/>
    <property type="match status" value="1"/>
</dbReference>
<dbReference type="Gene3D" id="3.40.50.20">
    <property type="match status" value="1"/>
</dbReference>
<evidence type="ECO:0000256" key="1">
    <source>
        <dbReference type="ARBA" id="ARBA00022598"/>
    </source>
</evidence>
<evidence type="ECO:0000313" key="6">
    <source>
        <dbReference type="EMBL" id="KAF4634704.1"/>
    </source>
</evidence>
<evidence type="ECO:0000256" key="3">
    <source>
        <dbReference type="ARBA" id="ARBA00022840"/>
    </source>
</evidence>
<keyword evidence="3 4" id="KW-0067">ATP-binding</keyword>
<dbReference type="InterPro" id="IPR041472">
    <property type="entry name" value="BL00235/CARNS1_N"/>
</dbReference>
<keyword evidence="2 4" id="KW-0547">Nucleotide-binding</keyword>